<dbReference type="Pfam" id="PF01507">
    <property type="entry name" value="PAPS_reduct"/>
    <property type="match status" value="1"/>
</dbReference>
<dbReference type="Pfam" id="PF01472">
    <property type="entry name" value="PUA"/>
    <property type="match status" value="1"/>
</dbReference>
<dbReference type="AlphaFoldDB" id="A0A832RWY9"/>
<evidence type="ECO:0000313" key="2">
    <source>
        <dbReference type="EMBL" id="HIH69909.1"/>
    </source>
</evidence>
<dbReference type="InterPro" id="IPR017896">
    <property type="entry name" value="4Fe4S_Fe-S-bd"/>
</dbReference>
<reference evidence="2" key="1">
    <citation type="journal article" date="2020" name="bioRxiv">
        <title>A rank-normalized archaeal taxonomy based on genome phylogeny resolves widespread incomplete and uneven classifications.</title>
        <authorList>
            <person name="Rinke C."/>
            <person name="Chuvochina M."/>
            <person name="Mussig A.J."/>
            <person name="Chaumeil P.-A."/>
            <person name="Waite D.W."/>
            <person name="Whitman W.B."/>
            <person name="Parks D.H."/>
            <person name="Hugenholtz P."/>
        </authorList>
    </citation>
    <scope>NUCLEOTIDE SEQUENCE</scope>
    <source>
        <strain evidence="2">UBA12518</strain>
    </source>
</reference>
<dbReference type="InterPro" id="IPR004521">
    <property type="entry name" value="Uncharacterised_CHP00451"/>
</dbReference>
<dbReference type="InterPro" id="IPR015947">
    <property type="entry name" value="PUA-like_sf"/>
</dbReference>
<dbReference type="InterPro" id="IPR002500">
    <property type="entry name" value="PAPS_reduct_dom"/>
</dbReference>
<dbReference type="Proteomes" id="UP000600363">
    <property type="component" value="Unassembled WGS sequence"/>
</dbReference>
<feature type="domain" description="4Fe-4S ferredoxin-type" evidence="1">
    <location>
        <begin position="579"/>
        <end position="608"/>
    </location>
</feature>
<dbReference type="NCBIfam" id="NF010367">
    <property type="entry name" value="PRK13795.1-2"/>
    <property type="match status" value="1"/>
</dbReference>
<accession>A0A832RWY9</accession>
<evidence type="ECO:0000259" key="1">
    <source>
        <dbReference type="PROSITE" id="PS51379"/>
    </source>
</evidence>
<dbReference type="EMBL" id="DUIH01000015">
    <property type="protein sequence ID" value="HIH69909.1"/>
    <property type="molecule type" value="Genomic_DNA"/>
</dbReference>
<dbReference type="InterPro" id="IPR014729">
    <property type="entry name" value="Rossmann-like_a/b/a_fold"/>
</dbReference>
<dbReference type="RefSeq" id="WP_042686650.1">
    <property type="nucleotide sequence ID" value="NZ_DUIH01000015.1"/>
</dbReference>
<dbReference type="PROSITE" id="PS51379">
    <property type="entry name" value="4FE4S_FER_2"/>
    <property type="match status" value="2"/>
</dbReference>
<sequence>MKKRRKRGRPELGKNHLHWCEHCGVPVLDKVCGICGGATRQIGLTPPYDVRPAFETDIRRINECTQRQFGCEILSPHEPVVLSKVPYVDRMDEVIARGCVLGSMRFELEGMRWVFLPRLEAARAMEPSRGVVEVDKGAMESICSGGSVLAPGVLSVSPEVRAGDEVVVYCGDTPIACGRARMDAGHMRGGRGVAVKVRWRRGGVPLEAVHFGSERELRGALVRANSHVMSAFREEALAFIQRMVEHSSLPITVSYSGGKDSLAVLLLCLEVLDRVDVLFANTGLEFPETLENVHEVVDTYGLRLVESNAEDAFWQSLSTFGPPSVDMRWCCKVCKLGPLARLIAEHYPEGCLSFIGQRRYESEARARSGRVWKNPWVINQVGASPIQHWTAMHVWLYLFSKNAPYNPLYEVGYDRIGCWMCPSSSVADLHSLKHTHPQLSRRWEEALLHYSNTHGLSDMWAMLGLWRWSEPPQELAQLAHNLGIETRPTPSSTTLEFSMTSGGRTCTGGISAEGRFSSGLDIPMLAESGQLRPLGRTVCTEEVVIVHGKRATVHIYASGAVVARAKDEKDAKRALELAEKLIRRAYACTGCGVCIPYCPVGAISIEKRAMTSEECTSCGRCLVACPAIRYDPLSISEV</sequence>
<dbReference type="GO" id="GO:0003723">
    <property type="term" value="F:RNA binding"/>
    <property type="evidence" value="ECO:0007669"/>
    <property type="project" value="InterPro"/>
</dbReference>
<protein>
    <submittedName>
        <fullName evidence="2">Phosphoadenosine phosphosulfate reductase family protein</fullName>
    </submittedName>
</protein>
<dbReference type="SMART" id="SM00359">
    <property type="entry name" value="PUA"/>
    <property type="match status" value="1"/>
</dbReference>
<name>A0A832RWY9_9EURY</name>
<evidence type="ECO:0000313" key="3">
    <source>
        <dbReference type="Proteomes" id="UP000600363"/>
    </source>
</evidence>
<dbReference type="CDD" id="cd21149">
    <property type="entry name" value="PUA_archaeosine_TGT"/>
    <property type="match status" value="1"/>
</dbReference>
<dbReference type="Pfam" id="PF12838">
    <property type="entry name" value="Fer4_7"/>
    <property type="match status" value="1"/>
</dbReference>
<dbReference type="SUPFAM" id="SSF88697">
    <property type="entry name" value="PUA domain-like"/>
    <property type="match status" value="1"/>
</dbReference>
<feature type="domain" description="4Fe-4S ferredoxin-type" evidence="1">
    <location>
        <begin position="612"/>
        <end position="633"/>
    </location>
</feature>
<dbReference type="InterPro" id="IPR017900">
    <property type="entry name" value="4Fe4S_Fe_S_CS"/>
</dbReference>
<proteinExistence type="predicted"/>
<dbReference type="GO" id="GO:0016491">
    <property type="term" value="F:oxidoreductase activity"/>
    <property type="evidence" value="ECO:0007669"/>
    <property type="project" value="UniProtKB-ARBA"/>
</dbReference>
<organism evidence="2 3">
    <name type="scientific">Methermicoccus shengliensis</name>
    <dbReference type="NCBI Taxonomy" id="660064"/>
    <lineage>
        <taxon>Archaea</taxon>
        <taxon>Methanobacteriati</taxon>
        <taxon>Methanobacteriota</taxon>
        <taxon>Stenosarchaea group</taxon>
        <taxon>Methanomicrobia</taxon>
        <taxon>Methanosarcinales</taxon>
        <taxon>Methermicoccaceae</taxon>
        <taxon>Methermicoccus</taxon>
    </lineage>
</organism>
<dbReference type="InterPro" id="IPR036974">
    <property type="entry name" value="PUA_sf"/>
</dbReference>
<dbReference type="PANTHER" id="PTHR43196:SF2">
    <property type="entry name" value="PHOSPHOADENOSINE PHOSPHOSULFATE REDUCTASE"/>
    <property type="match status" value="1"/>
</dbReference>
<dbReference type="InterPro" id="IPR050128">
    <property type="entry name" value="Sulfate_adenylyltrnsfr_sub2"/>
</dbReference>
<dbReference type="Gene3D" id="3.30.70.20">
    <property type="match status" value="1"/>
</dbReference>
<comment type="caution">
    <text evidence="2">The sequence shown here is derived from an EMBL/GenBank/DDBJ whole genome shotgun (WGS) entry which is preliminary data.</text>
</comment>
<dbReference type="NCBIfam" id="NF010368">
    <property type="entry name" value="PRK13795.1-3"/>
    <property type="match status" value="1"/>
</dbReference>
<dbReference type="Gene3D" id="2.30.130.10">
    <property type="entry name" value="PUA domain"/>
    <property type="match status" value="1"/>
</dbReference>
<dbReference type="SUPFAM" id="SSF52402">
    <property type="entry name" value="Adenine nucleotide alpha hydrolases-like"/>
    <property type="match status" value="1"/>
</dbReference>
<dbReference type="InterPro" id="IPR002478">
    <property type="entry name" value="PUA"/>
</dbReference>
<dbReference type="PROSITE" id="PS50890">
    <property type="entry name" value="PUA"/>
    <property type="match status" value="1"/>
</dbReference>
<dbReference type="PROSITE" id="PS00198">
    <property type="entry name" value="4FE4S_FER_1"/>
    <property type="match status" value="2"/>
</dbReference>
<dbReference type="CDD" id="cd23947">
    <property type="entry name" value="PAPS_reductase-like_YbdN"/>
    <property type="match status" value="1"/>
</dbReference>
<dbReference type="PANTHER" id="PTHR43196">
    <property type="entry name" value="SULFATE ADENYLYLTRANSFERASE SUBUNIT 2"/>
    <property type="match status" value="1"/>
</dbReference>
<dbReference type="SUPFAM" id="SSF54862">
    <property type="entry name" value="4Fe-4S ferredoxins"/>
    <property type="match status" value="1"/>
</dbReference>
<gene>
    <name evidence="2" type="ORF">HA299_04745</name>
</gene>
<dbReference type="Gene3D" id="3.40.50.620">
    <property type="entry name" value="HUPs"/>
    <property type="match status" value="1"/>
</dbReference>
<dbReference type="NCBIfam" id="TIGR00451">
    <property type="entry name" value="unchar_dom_2"/>
    <property type="match status" value="1"/>
</dbReference>